<organism evidence="8 9">
    <name type="scientific">Alicyclobacillus acidocaldarius subsp. acidocaldarius (strain ATCC 27009 / DSM 446 / BCRC 14685 / JCM 5260 / KCTC 1825 / NBRC 15652 / NCIMB 11725 / NRRL B-14509 / 104-IA)</name>
    <name type="common">Bacillus acidocaldarius</name>
    <dbReference type="NCBI Taxonomy" id="521098"/>
    <lineage>
        <taxon>Bacteria</taxon>
        <taxon>Bacillati</taxon>
        <taxon>Bacillota</taxon>
        <taxon>Bacilli</taxon>
        <taxon>Bacillales</taxon>
        <taxon>Alicyclobacillaceae</taxon>
        <taxon>Alicyclobacillus</taxon>
    </lineage>
</organism>
<gene>
    <name evidence="8" type="ordered locus">Aaci_0751</name>
</gene>
<evidence type="ECO:0000256" key="5">
    <source>
        <dbReference type="RuleBase" id="RU000320"/>
    </source>
</evidence>
<feature type="transmembrane region" description="Helical" evidence="6">
    <location>
        <begin position="126"/>
        <end position="143"/>
    </location>
</feature>
<feature type="transmembrane region" description="Helical" evidence="6">
    <location>
        <begin position="42"/>
        <end position="61"/>
    </location>
</feature>
<evidence type="ECO:0000256" key="4">
    <source>
        <dbReference type="ARBA" id="ARBA00023136"/>
    </source>
</evidence>
<reference evidence="8 9" key="2">
    <citation type="journal article" date="2010" name="Stand. Genomic Sci.">
        <title>Complete genome sequence of Alicyclobacillus acidocaldarius type strain (104-IA).</title>
        <authorList>
            <person name="Mavromatis K."/>
            <person name="Sikorski J."/>
            <person name="Lapidus A."/>
            <person name="Glavina Del Rio T."/>
            <person name="Copeland A."/>
            <person name="Tice H."/>
            <person name="Cheng J.F."/>
            <person name="Lucas S."/>
            <person name="Chen F."/>
            <person name="Nolan M."/>
            <person name="Bruce D."/>
            <person name="Goodwin L."/>
            <person name="Pitluck S."/>
            <person name="Ivanova N."/>
            <person name="Ovchinnikova G."/>
            <person name="Pati A."/>
            <person name="Chen A."/>
            <person name="Palaniappan K."/>
            <person name="Land M."/>
            <person name="Hauser L."/>
            <person name="Chang Y.J."/>
            <person name="Jeffries C.D."/>
            <person name="Chain P."/>
            <person name="Meincke L."/>
            <person name="Sims D."/>
            <person name="Chertkov O."/>
            <person name="Han C."/>
            <person name="Brettin T."/>
            <person name="Detter J.C."/>
            <person name="Wahrenburg C."/>
            <person name="Rohde M."/>
            <person name="Pukall R."/>
            <person name="Goker M."/>
            <person name="Bristow J."/>
            <person name="Eisen J.A."/>
            <person name="Markowitz V."/>
            <person name="Hugenholtz P."/>
            <person name="Klenk H.P."/>
            <person name="Kyrpides N.C."/>
        </authorList>
    </citation>
    <scope>NUCLEOTIDE SEQUENCE [LARGE SCALE GENOMIC DNA]</scope>
    <source>
        <strain evidence="9">ATCC 27009 / DSM 446 / BCRC 14685 / JCM 5260 / KCTC 1825 / NBRC 15652 / NCIMB 11725 / NRRL B-14509 / 104-IA</strain>
    </source>
</reference>
<keyword evidence="8" id="KW-0830">Ubiquinone</keyword>
<evidence type="ECO:0000256" key="2">
    <source>
        <dbReference type="ARBA" id="ARBA00022692"/>
    </source>
</evidence>
<evidence type="ECO:0000313" key="8">
    <source>
        <dbReference type="EMBL" id="ACV57795.1"/>
    </source>
</evidence>
<dbReference type="PRINTS" id="PR01434">
    <property type="entry name" value="NADHDHGNASE5"/>
</dbReference>
<dbReference type="Pfam" id="PF00361">
    <property type="entry name" value="Proton_antipo_M"/>
    <property type="match status" value="1"/>
</dbReference>
<evidence type="ECO:0000259" key="7">
    <source>
        <dbReference type="Pfam" id="PF00361"/>
    </source>
</evidence>
<dbReference type="EMBL" id="CP001727">
    <property type="protein sequence ID" value="ACV57795.1"/>
    <property type="molecule type" value="Genomic_DNA"/>
</dbReference>
<feature type="transmembrane region" description="Helical" evidence="6">
    <location>
        <begin position="266"/>
        <end position="285"/>
    </location>
</feature>
<sequence>MDFAAVHQAVSLVWMLAWIVASMTGALLWPLREPSRRIRMHLASLCLVSLVSMLGLVTGAIGVRLGPLHPTGLGWAISSYISALGLVVQTFSARHLAGDERYGSYFAWMTWTLFFASAAWMAGDAWFFAACWVGMDAGLIRLIAMQRRSRAAQAVARMTWARLAPSMAGVLLLCGMAAWAGRSPSLDTGIRALAAHPHASLVAGLLLGTVALAQAGNWPFGRWLLDSAVTPTPVSALMHAGLVNAGGLLLAKFAPVLAAAGPFPRALLLAFAWLSVVTGTGAILVQADYKRQLVASTMAQMGLMLMECAMGAYAVAIVHLVLHGIFKASLFLKSGYAVPAPEDALVPPSPQPKRSLWPAVAGTLFLLAYVAPHPADGMRLLSGLLLAAGCAIAVRLAADLQAGRWLGLAAVAAAAGAAEGVRAALVRAIASLGASNAHPDWAFAVLAAALVALQAFAFAWWRWRPDTNGAMLAYAWLVHLSDPRPASVEAQPTSLKQLVKEAILK</sequence>
<feature type="transmembrane region" description="Helical" evidence="6">
    <location>
        <begin position="441"/>
        <end position="461"/>
    </location>
</feature>
<dbReference type="RefSeq" id="WP_012810151.1">
    <property type="nucleotide sequence ID" value="NC_013205.1"/>
</dbReference>
<accession>C8WU32</accession>
<dbReference type="PANTHER" id="PTHR42829">
    <property type="entry name" value="NADH-UBIQUINONE OXIDOREDUCTASE CHAIN 5"/>
    <property type="match status" value="1"/>
</dbReference>
<evidence type="ECO:0000256" key="6">
    <source>
        <dbReference type="SAM" id="Phobius"/>
    </source>
</evidence>
<evidence type="ECO:0000256" key="1">
    <source>
        <dbReference type="ARBA" id="ARBA00004651"/>
    </source>
</evidence>
<protein>
    <submittedName>
        <fullName evidence="8">NADH/Ubiquinone/plastoquinone (Complex I)</fullName>
    </submittedName>
</protein>
<keyword evidence="2 5" id="KW-0812">Transmembrane</keyword>
<feature type="transmembrane region" description="Helical" evidence="6">
    <location>
        <begin position="378"/>
        <end position="398"/>
    </location>
</feature>
<feature type="transmembrane region" description="Helical" evidence="6">
    <location>
        <begin position="305"/>
        <end position="326"/>
    </location>
</feature>
<evidence type="ECO:0000313" key="9">
    <source>
        <dbReference type="Proteomes" id="UP000001917"/>
    </source>
</evidence>
<feature type="transmembrane region" description="Helical" evidence="6">
    <location>
        <begin position="103"/>
        <end position="120"/>
    </location>
</feature>
<dbReference type="GO" id="GO:0003954">
    <property type="term" value="F:NADH dehydrogenase activity"/>
    <property type="evidence" value="ECO:0007669"/>
    <property type="project" value="TreeGrafter"/>
</dbReference>
<dbReference type="NCBIfam" id="NF006373">
    <property type="entry name" value="PRK08601.1"/>
    <property type="match status" value="1"/>
</dbReference>
<dbReference type="AlphaFoldDB" id="C8WU32"/>
<proteinExistence type="predicted"/>
<dbReference type="InterPro" id="IPR003945">
    <property type="entry name" value="NU5C-like"/>
</dbReference>
<reference evidence="9" key="1">
    <citation type="submission" date="2009-09" db="EMBL/GenBank/DDBJ databases">
        <title>The complete chromosome of Alicyclobacillus acidocaldarius subsp. acidocaldarius DSM 446.</title>
        <authorList>
            <consortium name="US DOE Joint Genome Institute (JGI-PGF)"/>
            <person name="Lucas S."/>
            <person name="Copeland A."/>
            <person name="Lapidus A."/>
            <person name="Glavina del Rio T."/>
            <person name="Dalin E."/>
            <person name="Tice H."/>
            <person name="Bruce D."/>
            <person name="Goodwin L."/>
            <person name="Pitluck S."/>
            <person name="Kyrpides N."/>
            <person name="Mavromatis K."/>
            <person name="Ivanova N."/>
            <person name="Ovchinnikova G."/>
            <person name="Chertkov O."/>
            <person name="Sims D."/>
            <person name="Brettin T."/>
            <person name="Detter J.C."/>
            <person name="Han C."/>
            <person name="Larimer F."/>
            <person name="Land M."/>
            <person name="Hauser L."/>
            <person name="Markowitz V."/>
            <person name="Cheng J.-F."/>
            <person name="Hugenholtz P."/>
            <person name="Woyke T."/>
            <person name="Wu D."/>
            <person name="Pukall R."/>
            <person name="Klenk H.-P."/>
            <person name="Eisen J.A."/>
        </authorList>
    </citation>
    <scope>NUCLEOTIDE SEQUENCE [LARGE SCALE GENOMIC DNA]</scope>
    <source>
        <strain evidence="9">ATCC 27009 / DSM 446 / BCRC 14685 / JCM 5260 / KCTC 1825 / NBRC 15652 / NCIMB 11725 / NRRL B-14509 / 104-IA</strain>
    </source>
</reference>
<feature type="transmembrane region" description="Helical" evidence="6">
    <location>
        <begin position="241"/>
        <end position="260"/>
    </location>
</feature>
<dbReference type="GO" id="GO:0008137">
    <property type="term" value="F:NADH dehydrogenase (ubiquinone) activity"/>
    <property type="evidence" value="ECO:0007669"/>
    <property type="project" value="InterPro"/>
</dbReference>
<dbReference type="GO" id="GO:0042773">
    <property type="term" value="P:ATP synthesis coupled electron transport"/>
    <property type="evidence" value="ECO:0007669"/>
    <property type="project" value="InterPro"/>
</dbReference>
<feature type="domain" description="NADH:quinone oxidoreductase/Mrp antiporter transmembrane" evidence="7">
    <location>
        <begin position="139"/>
        <end position="335"/>
    </location>
</feature>
<evidence type="ECO:0000256" key="3">
    <source>
        <dbReference type="ARBA" id="ARBA00022989"/>
    </source>
</evidence>
<dbReference type="GO" id="GO:0005886">
    <property type="term" value="C:plasma membrane"/>
    <property type="evidence" value="ECO:0007669"/>
    <property type="project" value="UniProtKB-SubCell"/>
</dbReference>
<dbReference type="GO" id="GO:0015990">
    <property type="term" value="P:electron transport coupled proton transport"/>
    <property type="evidence" value="ECO:0007669"/>
    <property type="project" value="TreeGrafter"/>
</dbReference>
<dbReference type="Proteomes" id="UP000001917">
    <property type="component" value="Chromosome"/>
</dbReference>
<keyword evidence="9" id="KW-1185">Reference proteome</keyword>
<feature type="transmembrane region" description="Helical" evidence="6">
    <location>
        <begin position="163"/>
        <end position="181"/>
    </location>
</feature>
<feature type="transmembrane region" description="Helical" evidence="6">
    <location>
        <begin position="201"/>
        <end position="220"/>
    </location>
</feature>
<feature type="transmembrane region" description="Helical" evidence="6">
    <location>
        <begin position="12"/>
        <end position="30"/>
    </location>
</feature>
<dbReference type="STRING" id="521098.Aaci_0751"/>
<dbReference type="eggNOG" id="COG1009">
    <property type="taxonomic scope" value="Bacteria"/>
</dbReference>
<keyword evidence="4 6" id="KW-0472">Membrane</keyword>
<feature type="transmembrane region" description="Helical" evidence="6">
    <location>
        <begin position="73"/>
        <end position="91"/>
    </location>
</feature>
<dbReference type="KEGG" id="aac:Aaci_0751"/>
<dbReference type="PANTHER" id="PTHR42829:SF1">
    <property type="entry name" value="INORGANIC CARBON TRANSPORTER SUBUNIT DABB-RELATED"/>
    <property type="match status" value="1"/>
</dbReference>
<comment type="subcellular location">
    <subcellularLocation>
        <location evidence="1">Cell membrane</location>
        <topology evidence="1">Multi-pass membrane protein</topology>
    </subcellularLocation>
    <subcellularLocation>
        <location evidence="5">Membrane</location>
        <topology evidence="5">Multi-pass membrane protein</topology>
    </subcellularLocation>
</comment>
<dbReference type="InterPro" id="IPR001750">
    <property type="entry name" value="ND/Mrp_TM"/>
</dbReference>
<dbReference type="HOGENOM" id="CLU_007100_11_2_9"/>
<name>C8WU32_ALIAD</name>
<keyword evidence="3 6" id="KW-1133">Transmembrane helix</keyword>